<gene>
    <name evidence="2" type="ORF">LMG7053_04881</name>
</gene>
<evidence type="ECO:0000256" key="1">
    <source>
        <dbReference type="SAM" id="MobiDB-lite"/>
    </source>
</evidence>
<protein>
    <submittedName>
        <fullName evidence="2">Uncharacterized protein</fullName>
    </submittedName>
</protein>
<dbReference type="Pfam" id="PF11672">
    <property type="entry name" value="DUF3268"/>
    <property type="match status" value="1"/>
</dbReference>
<reference evidence="2 3" key="1">
    <citation type="submission" date="2020-04" db="EMBL/GenBank/DDBJ databases">
        <authorList>
            <person name="De Canck E."/>
        </authorList>
    </citation>
    <scope>NUCLEOTIDE SEQUENCE [LARGE SCALE GENOMIC DNA]</scope>
    <source>
        <strain evidence="2 3">LMG 7053</strain>
    </source>
</reference>
<feature type="region of interest" description="Disordered" evidence="1">
    <location>
        <begin position="1"/>
        <end position="26"/>
    </location>
</feature>
<name>A0ABM8M2T4_9BURK</name>
<dbReference type="InterPro" id="IPR021686">
    <property type="entry name" value="DUF3268"/>
</dbReference>
<accession>A0ABM8M2T4</accession>
<proteinExistence type="predicted"/>
<dbReference type="Proteomes" id="UP000494161">
    <property type="component" value="Unassembled WGS sequence"/>
</dbReference>
<comment type="caution">
    <text evidence="2">The sequence shown here is derived from an EMBL/GenBank/DDBJ whole genome shotgun (WGS) entry which is preliminary data.</text>
</comment>
<sequence>MTTINVLGVDPRSQSKTSLKPPAPLPHVSRRALARVRDRIEPPTSCHCCGGPVKLTNNRDVYGGQSFGAWPYVYRCAQCQAYVGLHPDTDLPLGIMADRHTIQARKEAKTVFQRLVLVKHNRNRNAGYAWLARALDIPASICHFGMFDRSRALAARDACWCALEVRQ</sequence>
<dbReference type="RefSeq" id="WP_175224425.1">
    <property type="nucleotide sequence ID" value="NZ_CADILJ010000068.1"/>
</dbReference>
<organism evidence="2 3">
    <name type="scientific">Achromobacter ruhlandii</name>
    <dbReference type="NCBI Taxonomy" id="72557"/>
    <lineage>
        <taxon>Bacteria</taxon>
        <taxon>Pseudomonadati</taxon>
        <taxon>Pseudomonadota</taxon>
        <taxon>Betaproteobacteria</taxon>
        <taxon>Burkholderiales</taxon>
        <taxon>Alcaligenaceae</taxon>
        <taxon>Achromobacter</taxon>
    </lineage>
</organism>
<dbReference type="EMBL" id="CADILJ010000068">
    <property type="protein sequence ID" value="CAB3956065.1"/>
    <property type="molecule type" value="Genomic_DNA"/>
</dbReference>
<evidence type="ECO:0000313" key="2">
    <source>
        <dbReference type="EMBL" id="CAB3956065.1"/>
    </source>
</evidence>
<evidence type="ECO:0000313" key="3">
    <source>
        <dbReference type="Proteomes" id="UP000494161"/>
    </source>
</evidence>
<keyword evidence="3" id="KW-1185">Reference proteome</keyword>